<evidence type="ECO:0000256" key="1">
    <source>
        <dbReference type="SAM" id="MobiDB-lite"/>
    </source>
</evidence>
<dbReference type="Proteomes" id="UP001163203">
    <property type="component" value="Chromosome"/>
</dbReference>
<reference evidence="3" key="1">
    <citation type="submission" date="2022-11" db="EMBL/GenBank/DDBJ databases">
        <authorList>
            <person name="Mo P."/>
        </authorList>
    </citation>
    <scope>NUCLEOTIDE SEQUENCE</scope>
    <source>
        <strain evidence="3">HUAS 11-8</strain>
    </source>
</reference>
<name>A0ABY7B6D3_9PSEU</name>
<evidence type="ECO:0000313" key="3">
    <source>
        <dbReference type="EMBL" id="WAL66451.1"/>
    </source>
</evidence>
<evidence type="ECO:0008006" key="5">
    <source>
        <dbReference type="Google" id="ProtNLM"/>
    </source>
</evidence>
<evidence type="ECO:0000313" key="4">
    <source>
        <dbReference type="Proteomes" id="UP001163203"/>
    </source>
</evidence>
<gene>
    <name evidence="3" type="ORF">ORV05_01100</name>
</gene>
<feature type="transmembrane region" description="Helical" evidence="2">
    <location>
        <begin position="242"/>
        <end position="264"/>
    </location>
</feature>
<dbReference type="RefSeq" id="WP_268756585.1">
    <property type="nucleotide sequence ID" value="NZ_CP113836.1"/>
</dbReference>
<feature type="transmembrane region" description="Helical" evidence="2">
    <location>
        <begin position="65"/>
        <end position="88"/>
    </location>
</feature>
<keyword evidence="2" id="KW-0812">Transmembrane</keyword>
<feature type="transmembrane region" description="Helical" evidence="2">
    <location>
        <begin position="211"/>
        <end position="230"/>
    </location>
</feature>
<feature type="compositionally biased region" description="Basic and acidic residues" evidence="1">
    <location>
        <begin position="174"/>
        <end position="183"/>
    </location>
</feature>
<accession>A0ABY7B6D3</accession>
<protein>
    <recommendedName>
        <fullName evidence="5">PH domain-containing protein</fullName>
    </recommendedName>
</protein>
<keyword evidence="2" id="KW-1133">Transmembrane helix</keyword>
<feature type="region of interest" description="Disordered" evidence="1">
    <location>
        <begin position="172"/>
        <end position="193"/>
    </location>
</feature>
<keyword evidence="4" id="KW-1185">Reference proteome</keyword>
<keyword evidence="2" id="KW-0472">Membrane</keyword>
<sequence>MSADLGTGPAGPVFRPVVGRPGTEDPLVASLVEASARTTKTGLPKATVLLAVIVLAASLKARSTLLPLYAVAVTLVALMFFALAYSSWRVPPEARRRLVREPMREVVLGGDDLLETRRSVYVRLAPDSWHRIRLGSVVRDFLARERRVFVLGPDESGRALVFLPGSPVAGLAKTRREPPREAKPVPGLPWQPGAPKDDPVLRALVRYQRRLLLAVAAFLMLVAVWVALYLPSQLTRLGDDAGLTGMFLLVYAAVLVYLAGKLLVRRSRVGKAAHALDWTPLRVTLDYEPPRDKRALTIPGRVWAPDGTQTPVQLLNVTINLAMAAYLSGQLWVIGAPEKGSLLIGLPGYPTLGSARLGLPR</sequence>
<organism evidence="3 4">
    <name type="scientific">Amycolatopsis cynarae</name>
    <dbReference type="NCBI Taxonomy" id="2995223"/>
    <lineage>
        <taxon>Bacteria</taxon>
        <taxon>Bacillati</taxon>
        <taxon>Actinomycetota</taxon>
        <taxon>Actinomycetes</taxon>
        <taxon>Pseudonocardiales</taxon>
        <taxon>Pseudonocardiaceae</taxon>
        <taxon>Amycolatopsis</taxon>
    </lineage>
</organism>
<dbReference type="EMBL" id="CP113836">
    <property type="protein sequence ID" value="WAL66451.1"/>
    <property type="molecule type" value="Genomic_DNA"/>
</dbReference>
<evidence type="ECO:0000256" key="2">
    <source>
        <dbReference type="SAM" id="Phobius"/>
    </source>
</evidence>
<proteinExistence type="predicted"/>